<organism evidence="2 3">
    <name type="scientific">Chitinophaga barathri</name>
    <dbReference type="NCBI Taxonomy" id="1647451"/>
    <lineage>
        <taxon>Bacteria</taxon>
        <taxon>Pseudomonadati</taxon>
        <taxon>Bacteroidota</taxon>
        <taxon>Chitinophagia</taxon>
        <taxon>Chitinophagales</taxon>
        <taxon>Chitinophagaceae</taxon>
        <taxon>Chitinophaga</taxon>
    </lineage>
</organism>
<name>A0A3N4MEU8_9BACT</name>
<accession>A0A3N4MEU8</accession>
<proteinExistence type="predicted"/>
<dbReference type="RefSeq" id="WP_120515331.1">
    <property type="nucleotide sequence ID" value="NZ_QXZY01000003.1"/>
</dbReference>
<evidence type="ECO:0000313" key="3">
    <source>
        <dbReference type="Proteomes" id="UP000279089"/>
    </source>
</evidence>
<gene>
    <name evidence="2" type="ORF">EG028_04935</name>
</gene>
<dbReference type="Pfam" id="PF10263">
    <property type="entry name" value="SprT-like"/>
    <property type="match status" value="1"/>
</dbReference>
<sequence length="206" mass="24011">MKQEAPLHALASYLPDGTFEQVIAYISEYKVHLTITRERQSVLGDYRHPYENKGHRISINGGLNKYSFLLTLLHEIAHLVTFIVYGNRVSAHGKEWKQEYSKILREFVGKQYLPPDVEAAVKQSLHNPAASSCADEDLMRVLKNYDRRKDNHYLVEQLPAGQLFKTKDGRVFRKGERIRKRFRCEEIPSKRVYLFSPVYEVEVVET</sequence>
<dbReference type="OrthoDB" id="267364at2"/>
<reference evidence="3" key="1">
    <citation type="submission" date="2018-11" db="EMBL/GenBank/DDBJ databases">
        <title>Chitinophaga lutea sp.nov., isolate from arsenic contaminated soil.</title>
        <authorList>
            <person name="Zong Y."/>
        </authorList>
    </citation>
    <scope>NUCLEOTIDE SEQUENCE [LARGE SCALE GENOMIC DNA]</scope>
    <source>
        <strain evidence="3">YLT18</strain>
    </source>
</reference>
<protein>
    <recommendedName>
        <fullName evidence="1">SprT-like domain-containing protein</fullName>
    </recommendedName>
</protein>
<dbReference type="InterPro" id="IPR006640">
    <property type="entry name" value="SprT-like_domain"/>
</dbReference>
<dbReference type="EMBL" id="RMBX01000002">
    <property type="protein sequence ID" value="RPD42522.1"/>
    <property type="molecule type" value="Genomic_DNA"/>
</dbReference>
<keyword evidence="3" id="KW-1185">Reference proteome</keyword>
<evidence type="ECO:0000259" key="1">
    <source>
        <dbReference type="Pfam" id="PF10263"/>
    </source>
</evidence>
<dbReference type="AlphaFoldDB" id="A0A3N4MEU8"/>
<dbReference type="GO" id="GO:0006950">
    <property type="term" value="P:response to stress"/>
    <property type="evidence" value="ECO:0007669"/>
    <property type="project" value="UniProtKB-ARBA"/>
</dbReference>
<feature type="domain" description="SprT-like" evidence="1">
    <location>
        <begin position="40"/>
        <end position="105"/>
    </location>
</feature>
<evidence type="ECO:0000313" key="2">
    <source>
        <dbReference type="EMBL" id="RPD42522.1"/>
    </source>
</evidence>
<comment type="caution">
    <text evidence="2">The sequence shown here is derived from an EMBL/GenBank/DDBJ whole genome shotgun (WGS) entry which is preliminary data.</text>
</comment>
<dbReference type="Proteomes" id="UP000279089">
    <property type="component" value="Unassembled WGS sequence"/>
</dbReference>